<keyword evidence="5" id="KW-1185">Reference proteome</keyword>
<dbReference type="GO" id="GO:0006913">
    <property type="term" value="P:nucleocytoplasmic transport"/>
    <property type="evidence" value="ECO:0007669"/>
    <property type="project" value="TreeGrafter"/>
</dbReference>
<reference evidence="4" key="1">
    <citation type="submission" date="2013-04" db="EMBL/GenBank/DDBJ databases">
        <title>The Genome Sequence of Fonticula alba ATCC 38817.</title>
        <authorList>
            <consortium name="The Broad Institute Genomics Platform"/>
            <person name="Russ C."/>
            <person name="Cuomo C."/>
            <person name="Burger G."/>
            <person name="Gray M.W."/>
            <person name="Holland P.W.H."/>
            <person name="King N."/>
            <person name="Lang F.B.F."/>
            <person name="Roger A.J."/>
            <person name="Ruiz-Trillo I."/>
            <person name="Brown M."/>
            <person name="Walker B."/>
            <person name="Young S."/>
            <person name="Zeng Q."/>
            <person name="Gargeya S."/>
            <person name="Fitzgerald M."/>
            <person name="Haas B."/>
            <person name="Abouelleil A."/>
            <person name="Allen A.W."/>
            <person name="Alvarado L."/>
            <person name="Arachchi H.M."/>
            <person name="Berlin A.M."/>
            <person name="Chapman S.B."/>
            <person name="Gainer-Dewar J."/>
            <person name="Goldberg J."/>
            <person name="Griggs A."/>
            <person name="Gujja S."/>
            <person name="Hansen M."/>
            <person name="Howarth C."/>
            <person name="Imamovic A."/>
            <person name="Ireland A."/>
            <person name="Larimer J."/>
            <person name="McCowan C."/>
            <person name="Murphy C."/>
            <person name="Pearson M."/>
            <person name="Poon T.W."/>
            <person name="Priest M."/>
            <person name="Roberts A."/>
            <person name="Saif S."/>
            <person name="Shea T."/>
            <person name="Sisk P."/>
            <person name="Sykes S."/>
            <person name="Wortman J."/>
            <person name="Nusbaum C."/>
            <person name="Birren B."/>
        </authorList>
    </citation>
    <scope>NUCLEOTIDE SEQUENCE [LARGE SCALE GENOMIC DNA]</scope>
    <source>
        <strain evidence="4">ATCC 38817</strain>
    </source>
</reference>
<evidence type="ECO:0000256" key="3">
    <source>
        <dbReference type="ARBA" id="ARBA00022737"/>
    </source>
</evidence>
<dbReference type="InterPro" id="IPR032675">
    <property type="entry name" value="LRR_dom_sf"/>
</dbReference>
<name>A0A058ZE37_FONAL</name>
<proteinExistence type="predicted"/>
<dbReference type="EMBL" id="KB932201">
    <property type="protein sequence ID" value="KCV72629.1"/>
    <property type="molecule type" value="Genomic_DNA"/>
</dbReference>
<dbReference type="STRING" id="691883.A0A058ZE37"/>
<accession>A0A058ZE37</accession>
<dbReference type="AlphaFoldDB" id="A0A058ZE37"/>
<keyword evidence="3" id="KW-0677">Repeat</keyword>
<dbReference type="Gene3D" id="3.80.10.10">
    <property type="entry name" value="Ribonuclease Inhibitor"/>
    <property type="match status" value="2"/>
</dbReference>
<dbReference type="GO" id="GO:0005829">
    <property type="term" value="C:cytosol"/>
    <property type="evidence" value="ECO:0007669"/>
    <property type="project" value="TreeGrafter"/>
</dbReference>
<dbReference type="PANTHER" id="PTHR24113">
    <property type="entry name" value="RAN GTPASE-ACTIVATING PROTEIN 1"/>
    <property type="match status" value="1"/>
</dbReference>
<dbReference type="RefSeq" id="XP_009492330.1">
    <property type="nucleotide sequence ID" value="XM_009494055.1"/>
</dbReference>
<dbReference type="GO" id="GO:0048471">
    <property type="term" value="C:perinuclear region of cytoplasm"/>
    <property type="evidence" value="ECO:0007669"/>
    <property type="project" value="TreeGrafter"/>
</dbReference>
<evidence type="ECO:0000256" key="1">
    <source>
        <dbReference type="ARBA" id="ARBA00022468"/>
    </source>
</evidence>
<keyword evidence="1" id="KW-0343">GTPase activation</keyword>
<dbReference type="GeneID" id="20524939"/>
<evidence type="ECO:0000313" key="5">
    <source>
        <dbReference type="Proteomes" id="UP000030693"/>
    </source>
</evidence>
<dbReference type="OrthoDB" id="120976at2759"/>
<dbReference type="SMART" id="SM00368">
    <property type="entry name" value="LRR_RI"/>
    <property type="match status" value="6"/>
</dbReference>
<dbReference type="PANTHER" id="PTHR24113:SF12">
    <property type="entry name" value="RAN GTPASE-ACTIVATING PROTEIN 1"/>
    <property type="match status" value="1"/>
</dbReference>
<keyword evidence="2" id="KW-0433">Leucine-rich repeat</keyword>
<evidence type="ECO:0000313" key="4">
    <source>
        <dbReference type="EMBL" id="KCV72629.1"/>
    </source>
</evidence>
<dbReference type="GO" id="GO:0005096">
    <property type="term" value="F:GTPase activator activity"/>
    <property type="evidence" value="ECO:0007669"/>
    <property type="project" value="UniProtKB-KW"/>
</dbReference>
<evidence type="ECO:0000256" key="2">
    <source>
        <dbReference type="ARBA" id="ARBA00022614"/>
    </source>
</evidence>
<organism evidence="4">
    <name type="scientific">Fonticula alba</name>
    <name type="common">Slime mold</name>
    <dbReference type="NCBI Taxonomy" id="691883"/>
    <lineage>
        <taxon>Eukaryota</taxon>
        <taxon>Rotosphaerida</taxon>
        <taxon>Fonticulaceae</taxon>
        <taxon>Fonticula</taxon>
    </lineage>
</organism>
<dbReference type="Proteomes" id="UP000030693">
    <property type="component" value="Unassembled WGS sequence"/>
</dbReference>
<protein>
    <submittedName>
        <fullName evidence="4">Uncharacterized protein</fullName>
    </submittedName>
</protein>
<dbReference type="GO" id="GO:0031267">
    <property type="term" value="F:small GTPase binding"/>
    <property type="evidence" value="ECO:0007669"/>
    <property type="project" value="TreeGrafter"/>
</dbReference>
<dbReference type="GO" id="GO:0005634">
    <property type="term" value="C:nucleus"/>
    <property type="evidence" value="ECO:0007669"/>
    <property type="project" value="TreeGrafter"/>
</dbReference>
<dbReference type="SUPFAM" id="SSF52047">
    <property type="entry name" value="RNI-like"/>
    <property type="match status" value="2"/>
</dbReference>
<sequence>MQPSHAAPGGNRPRPQQPVNRLVVSALQFQSFMLRSTSGLPGEKEEVVIRLANLPNFLFEVNSLAIAYSRALSKPKSIRILGQLRTSYPNILKGEVITPPFWTINSNTPPPGPPVPTLLPSPCLSEILKLIASLSPLEELHISDVDFGSDAQLHQVATMFGAIPSANSVYYEMALTFYHRLLANRQLRSLELVSKFSDLSRVNVGRFTTQAIAEALPSNSSINALTLYRCGCDVDSLGQIVNTLKTRPGPFSLTVCLGNALLLASTAEHFAQVFSQLSGLVHLSLSDCSMTQDFAKVIAPSLGGLTSLESLSLSYNPLLSAGLALFVPALTTLPKLEKLLLRDCHLDSSSWPLITQLVQGVPSLRSLDISLNNYLNETGNSVPTFGSALRSLAISNFTTTPALMESMVDELTKMTSLESLEWQGFQYSSSVIHPSAQASAVNLAVGQVINSLGRFFLSHQTLTSLDLSGTLFDQEYPGETFLESPTLQTVRLSKCHFSSSFSFALATGLGRCPALVSLDLSHTPQTHGTLGRLVAGLKNSTAITHLDVSQTHLNDFAAGVLRNLLEGHRTLLSLNVSFNTLGLAGMSHILTGLLSNNVLRSLRMEACTVPNAPAPEGILPLLGNLFLTNSSLQLLDMSRSLEFDVTPVLDHLRQNTSLLFFYPTAQSGGAF</sequence>
<gene>
    <name evidence="4" type="ORF">H696_00214</name>
</gene>
<dbReference type="InterPro" id="IPR027038">
    <property type="entry name" value="RanGap"/>
</dbReference>